<evidence type="ECO:0000256" key="1">
    <source>
        <dbReference type="SAM" id="MobiDB-lite"/>
    </source>
</evidence>
<evidence type="ECO:0000313" key="4">
    <source>
        <dbReference type="RefSeq" id="XP_064076552.1"/>
    </source>
</evidence>
<proteinExistence type="predicted"/>
<accession>A0ABM4AZ36</accession>
<dbReference type="Proteomes" id="UP001652626">
    <property type="component" value="Chromosome Z"/>
</dbReference>
<protein>
    <submittedName>
        <fullName evidence="3 4">Uncharacterized protein LOC113403197</fullName>
    </submittedName>
</protein>
<evidence type="ECO:0000313" key="3">
    <source>
        <dbReference type="RefSeq" id="XP_064076551.1"/>
    </source>
</evidence>
<feature type="compositionally biased region" description="Polar residues" evidence="1">
    <location>
        <begin position="64"/>
        <end position="73"/>
    </location>
</feature>
<feature type="region of interest" description="Disordered" evidence="1">
    <location>
        <begin position="127"/>
        <end position="146"/>
    </location>
</feature>
<feature type="compositionally biased region" description="Basic and acidic residues" evidence="1">
    <location>
        <begin position="1"/>
        <end position="12"/>
    </location>
</feature>
<gene>
    <name evidence="3 4" type="primary">LOC113403197</name>
</gene>
<name>A0ABM4AZ36_VANTA</name>
<dbReference type="RefSeq" id="XP_064076551.1">
    <property type="nucleotide sequence ID" value="XM_064220481.1"/>
</dbReference>
<feature type="region of interest" description="Disordered" evidence="1">
    <location>
        <begin position="1"/>
        <end position="102"/>
    </location>
</feature>
<dbReference type="RefSeq" id="XP_064076552.1">
    <property type="nucleotide sequence ID" value="XM_064220482.1"/>
</dbReference>
<organism evidence="2 4">
    <name type="scientific">Vanessa tameamea</name>
    <name type="common">Kamehameha butterfly</name>
    <dbReference type="NCBI Taxonomy" id="334116"/>
    <lineage>
        <taxon>Eukaryota</taxon>
        <taxon>Metazoa</taxon>
        <taxon>Ecdysozoa</taxon>
        <taxon>Arthropoda</taxon>
        <taxon>Hexapoda</taxon>
        <taxon>Insecta</taxon>
        <taxon>Pterygota</taxon>
        <taxon>Neoptera</taxon>
        <taxon>Endopterygota</taxon>
        <taxon>Lepidoptera</taxon>
        <taxon>Glossata</taxon>
        <taxon>Ditrysia</taxon>
        <taxon>Papilionoidea</taxon>
        <taxon>Nymphalidae</taxon>
        <taxon>Nymphalinae</taxon>
        <taxon>Vanessa</taxon>
    </lineage>
</organism>
<dbReference type="GeneID" id="113403197"/>
<sequence length="146" mass="16263">MINNDDHKKEKPVGAGFYSSHSPPPDTNVLCETLVSKLTDKSDEPSPSQPKPLIPIRPIKDHSLSVTDQLSDSDNLEIADDESDWSSGPPSPAPLKAPRAFEKSDNLYEKQTDAEKEQEAEEFSWNAENFQQEGLPIPKTENTYQP</sequence>
<evidence type="ECO:0000313" key="2">
    <source>
        <dbReference type="Proteomes" id="UP001652626"/>
    </source>
</evidence>
<feature type="compositionally biased region" description="Acidic residues" evidence="1">
    <location>
        <begin position="74"/>
        <end position="84"/>
    </location>
</feature>
<keyword evidence="2" id="KW-1185">Reference proteome</keyword>
<reference evidence="3 4" key="1">
    <citation type="submission" date="2025-05" db="UniProtKB">
        <authorList>
            <consortium name="RefSeq"/>
        </authorList>
    </citation>
    <scope>IDENTIFICATION</scope>
    <source>
        <tissue evidence="3 4">Whole body</tissue>
    </source>
</reference>